<dbReference type="PANTHER" id="PTHR35936:SF32">
    <property type="entry name" value="MEMBRANE-BOUND LYTIC MUREIN TRANSGLYCOSYLASE F"/>
    <property type="match status" value="1"/>
</dbReference>
<protein>
    <submittedName>
        <fullName evidence="4">Transporter substrate-binding domain-containing protein</fullName>
    </submittedName>
</protein>
<dbReference type="SUPFAM" id="SSF53850">
    <property type="entry name" value="Periplasmic binding protein-like II"/>
    <property type="match status" value="1"/>
</dbReference>
<gene>
    <name evidence="4" type="ORF">HZU75_04425</name>
</gene>
<evidence type="ECO:0000256" key="2">
    <source>
        <dbReference type="SAM" id="Phobius"/>
    </source>
</evidence>
<dbReference type="Pfam" id="PF00497">
    <property type="entry name" value="SBP_bac_3"/>
    <property type="match status" value="1"/>
</dbReference>
<evidence type="ECO:0000313" key="5">
    <source>
        <dbReference type="Proteomes" id="UP000510822"/>
    </source>
</evidence>
<keyword evidence="2" id="KW-0472">Membrane</keyword>
<dbReference type="AlphaFoldDB" id="A0A7D5V8D5"/>
<feature type="domain" description="Solute-binding protein family 3/N-terminal" evidence="3">
    <location>
        <begin position="31"/>
        <end position="250"/>
    </location>
</feature>
<keyword evidence="2" id="KW-0812">Transmembrane</keyword>
<accession>A0A7D5V8D5</accession>
<evidence type="ECO:0000313" key="4">
    <source>
        <dbReference type="EMBL" id="QLI80837.1"/>
    </source>
</evidence>
<dbReference type="Gene3D" id="3.40.190.10">
    <property type="entry name" value="Periplasmic binding protein-like II"/>
    <property type="match status" value="2"/>
</dbReference>
<dbReference type="RefSeq" id="WP_180307971.1">
    <property type="nucleotide sequence ID" value="NZ_CP058952.1"/>
</dbReference>
<dbReference type="KEGG" id="cfon:HZU75_04425"/>
<evidence type="ECO:0000259" key="3">
    <source>
        <dbReference type="SMART" id="SM00062"/>
    </source>
</evidence>
<name>A0A7D5V8D5_9NEIS</name>
<reference evidence="4 5" key="1">
    <citation type="journal article" date="2016" name="Int. J. Syst. Evol. Microbiol.">
        <title>Chitinibacter fontanus sp. nov., isolated from a spring.</title>
        <authorList>
            <person name="Sheu S.Y."/>
            <person name="Li Y.S."/>
            <person name="Young C.C."/>
            <person name="Chen W.M."/>
        </authorList>
    </citation>
    <scope>NUCLEOTIDE SEQUENCE [LARGE SCALE GENOMIC DNA]</scope>
    <source>
        <strain evidence="4 5">STM-7</strain>
    </source>
</reference>
<dbReference type="SMART" id="SM00062">
    <property type="entry name" value="PBPb"/>
    <property type="match status" value="1"/>
</dbReference>
<proteinExistence type="predicted"/>
<dbReference type="PANTHER" id="PTHR35936">
    <property type="entry name" value="MEMBRANE-BOUND LYTIC MUREIN TRANSGLYCOSYLASE F"/>
    <property type="match status" value="1"/>
</dbReference>
<keyword evidence="2" id="KW-1133">Transmembrane helix</keyword>
<dbReference type="InterPro" id="IPR001638">
    <property type="entry name" value="Solute-binding_3/MltF_N"/>
</dbReference>
<keyword evidence="1" id="KW-0732">Signal</keyword>
<feature type="transmembrane region" description="Helical" evidence="2">
    <location>
        <begin position="261"/>
        <end position="279"/>
    </location>
</feature>
<dbReference type="Proteomes" id="UP000510822">
    <property type="component" value="Chromosome"/>
</dbReference>
<organism evidence="4 5">
    <name type="scientific">Chitinibacter fontanus</name>
    <dbReference type="NCBI Taxonomy" id="1737446"/>
    <lineage>
        <taxon>Bacteria</taxon>
        <taxon>Pseudomonadati</taxon>
        <taxon>Pseudomonadota</taxon>
        <taxon>Betaproteobacteria</taxon>
        <taxon>Neisseriales</taxon>
        <taxon>Chitinibacteraceae</taxon>
        <taxon>Chitinibacter</taxon>
    </lineage>
</organism>
<evidence type="ECO:0000256" key="1">
    <source>
        <dbReference type="ARBA" id="ARBA00022729"/>
    </source>
</evidence>
<keyword evidence="5" id="KW-1185">Reference proteome</keyword>
<dbReference type="CDD" id="cd01007">
    <property type="entry name" value="PBP2_BvgS_HisK_like"/>
    <property type="match status" value="1"/>
</dbReference>
<dbReference type="EMBL" id="CP058952">
    <property type="protein sequence ID" value="QLI80837.1"/>
    <property type="molecule type" value="Genomic_DNA"/>
</dbReference>
<sequence length="289" mass="32927">MRHNISRLRHFYLLFVLVFSYVCAQAQELLHVRFAPEKDYGPFIYQDESGQIKGLSWDILQEIAPAARLQIETQAPASLAYILEQAKLGKVELISSLRPTPERALYLGFTQPYVAIPAVLIRRLDSPTATLQTLTGARVAVGKGYAVEHFVREKYPGINWVLVADDREALLLMAQNKVAAMVADIASTIFIARREQYQNWRVEQNIGFEYQLSFAYPKTQTELGRRLELALSRLPVQRREAILARWLDTKSIENAAPARTWLQWGALLALLIAALIGGWEWQRQRGRHG</sequence>